<evidence type="ECO:0000256" key="3">
    <source>
        <dbReference type="ARBA" id="ARBA00022553"/>
    </source>
</evidence>
<evidence type="ECO:0000259" key="6">
    <source>
        <dbReference type="Pfam" id="PF00389"/>
    </source>
</evidence>
<dbReference type="AlphaFoldDB" id="A0A3E0VTE4"/>
<gene>
    <name evidence="8" type="ORF">B7R22_14260</name>
</gene>
<feature type="domain" description="D-isomer specific 2-hydroxyacid dehydrogenase catalytic" evidence="6">
    <location>
        <begin position="38"/>
        <end position="304"/>
    </location>
</feature>
<evidence type="ECO:0000256" key="5">
    <source>
        <dbReference type="RuleBase" id="RU003719"/>
    </source>
</evidence>
<comment type="subunit">
    <text evidence="2">Homotetramer.</text>
</comment>
<feature type="domain" description="D-isomer specific 2-hydroxyacid dehydrogenase NAD-binding" evidence="7">
    <location>
        <begin position="116"/>
        <end position="284"/>
    </location>
</feature>
<dbReference type="PANTHER" id="PTHR42938:SF22">
    <property type="entry name" value="D-3-PHOSPHOGLYCERATE DEHYDROGENASE"/>
    <property type="match status" value="1"/>
</dbReference>
<keyword evidence="4" id="KW-0007">Acetylation</keyword>
<dbReference type="Pfam" id="PF00389">
    <property type="entry name" value="2-Hacid_dh"/>
    <property type="match status" value="1"/>
</dbReference>
<evidence type="ECO:0000256" key="4">
    <source>
        <dbReference type="ARBA" id="ARBA00022990"/>
    </source>
</evidence>
<evidence type="ECO:0000313" key="8">
    <source>
        <dbReference type="EMBL" id="RFA13156.1"/>
    </source>
</evidence>
<keyword evidence="3" id="KW-0597">Phosphoprotein</keyword>
<dbReference type="Pfam" id="PF02826">
    <property type="entry name" value="2-Hacid_dh_C"/>
    <property type="match status" value="1"/>
</dbReference>
<dbReference type="InterPro" id="IPR006140">
    <property type="entry name" value="D-isomer_DH_NAD-bd"/>
</dbReference>
<accession>A0A3E0VTE4</accession>
<organism evidence="8 9">
    <name type="scientific">Subtercola boreus</name>
    <dbReference type="NCBI Taxonomy" id="120213"/>
    <lineage>
        <taxon>Bacteria</taxon>
        <taxon>Bacillati</taxon>
        <taxon>Actinomycetota</taxon>
        <taxon>Actinomycetes</taxon>
        <taxon>Micrococcales</taxon>
        <taxon>Microbacteriaceae</taxon>
        <taxon>Subtercola</taxon>
    </lineage>
</organism>
<evidence type="ECO:0008006" key="10">
    <source>
        <dbReference type="Google" id="ProtNLM"/>
    </source>
</evidence>
<dbReference type="InterPro" id="IPR006139">
    <property type="entry name" value="D-isomer_2_OHA_DH_cat_dom"/>
</dbReference>
<reference evidence="8 9" key="1">
    <citation type="submission" date="2017-04" db="EMBL/GenBank/DDBJ databases">
        <title>Comparative genome analysis of Subtercola boreus.</title>
        <authorList>
            <person name="Cho Y.-J."/>
            <person name="Cho A."/>
            <person name="Kim O.-S."/>
            <person name="Lee J.-I."/>
        </authorList>
    </citation>
    <scope>NUCLEOTIDE SEQUENCE [LARGE SCALE GENOMIC DNA]</scope>
    <source>
        <strain evidence="8 9">P27479</strain>
    </source>
</reference>
<dbReference type="OrthoDB" id="117809at2"/>
<protein>
    <recommendedName>
        <fullName evidence="10">Oxidoreductase</fullName>
    </recommendedName>
</protein>
<dbReference type="Gene3D" id="3.40.50.720">
    <property type="entry name" value="NAD(P)-binding Rossmann-like Domain"/>
    <property type="match status" value="2"/>
</dbReference>
<dbReference type="GO" id="GO:0004617">
    <property type="term" value="F:phosphoglycerate dehydrogenase activity"/>
    <property type="evidence" value="ECO:0007669"/>
    <property type="project" value="TreeGrafter"/>
</dbReference>
<dbReference type="SUPFAM" id="SSF52283">
    <property type="entry name" value="Formate/glycerate dehydrogenase catalytic domain-like"/>
    <property type="match status" value="1"/>
</dbReference>
<evidence type="ECO:0000313" key="9">
    <source>
        <dbReference type="Proteomes" id="UP000256541"/>
    </source>
</evidence>
<proteinExistence type="inferred from homology"/>
<dbReference type="Proteomes" id="UP000256541">
    <property type="component" value="Unassembled WGS sequence"/>
</dbReference>
<comment type="similarity">
    <text evidence="1 5">Belongs to the D-isomer specific 2-hydroxyacid dehydrogenase family.</text>
</comment>
<dbReference type="PANTHER" id="PTHR42938">
    <property type="entry name" value="FORMATE DEHYDROGENASE 1"/>
    <property type="match status" value="1"/>
</dbReference>
<evidence type="ECO:0000256" key="2">
    <source>
        <dbReference type="ARBA" id="ARBA00011881"/>
    </source>
</evidence>
<evidence type="ECO:0000259" key="7">
    <source>
        <dbReference type="Pfam" id="PF02826"/>
    </source>
</evidence>
<dbReference type="EMBL" id="NBXB01000037">
    <property type="protein sequence ID" value="RFA13156.1"/>
    <property type="molecule type" value="Genomic_DNA"/>
</dbReference>
<keyword evidence="5" id="KW-0560">Oxidoreductase</keyword>
<dbReference type="InterPro" id="IPR036291">
    <property type="entry name" value="NAD(P)-bd_dom_sf"/>
</dbReference>
<dbReference type="GO" id="GO:0051287">
    <property type="term" value="F:NAD binding"/>
    <property type="evidence" value="ECO:0007669"/>
    <property type="project" value="InterPro"/>
</dbReference>
<name>A0A3E0VTE4_9MICO</name>
<sequence>MRVLITPRSMTSAGLDSVPELNPLRERGVELISGPAGRLPTEPELLELVHDVDGWLAGVEVVSARVLAEAPQLRVISRNGVGADAVDLAAAEARGIIVALARGANSRGVAELAILLTMAGLRHLPEANAAMKTGEWQRTLGREMPDITLGLVGFGAIGRLVAELASGLGACVLAHDAYSEVDAASHASSATFAEVFARSDVVSLHSPPPADGSPLVTAEVLATMRRGAVLINTARSALVDDDAVVSALGSGRLSAYAVDAFDNEPPRLSPLLLHEHTILTPHLGGFTDASTRRATEQAVANLITTLGL</sequence>
<evidence type="ECO:0000256" key="1">
    <source>
        <dbReference type="ARBA" id="ARBA00005854"/>
    </source>
</evidence>
<dbReference type="SUPFAM" id="SSF51735">
    <property type="entry name" value="NAD(P)-binding Rossmann-fold domains"/>
    <property type="match status" value="1"/>
</dbReference>
<comment type="caution">
    <text evidence="8">The sequence shown here is derived from an EMBL/GenBank/DDBJ whole genome shotgun (WGS) entry which is preliminary data.</text>
</comment>